<dbReference type="AlphaFoldDB" id="A0A6G1GMP8"/>
<evidence type="ECO:0000256" key="3">
    <source>
        <dbReference type="ARBA" id="ARBA00023242"/>
    </source>
</evidence>
<evidence type="ECO:0000313" key="6">
    <source>
        <dbReference type="Proteomes" id="UP000800041"/>
    </source>
</evidence>
<reference evidence="5" key="1">
    <citation type="journal article" date="2020" name="Stud. Mycol.">
        <title>101 Dothideomycetes genomes: a test case for predicting lifestyles and emergence of pathogens.</title>
        <authorList>
            <person name="Haridas S."/>
            <person name="Albert R."/>
            <person name="Binder M."/>
            <person name="Bloem J."/>
            <person name="Labutti K."/>
            <person name="Salamov A."/>
            <person name="Andreopoulos B."/>
            <person name="Baker S."/>
            <person name="Barry K."/>
            <person name="Bills G."/>
            <person name="Bluhm B."/>
            <person name="Cannon C."/>
            <person name="Castanera R."/>
            <person name="Culley D."/>
            <person name="Daum C."/>
            <person name="Ezra D."/>
            <person name="Gonzalez J."/>
            <person name="Henrissat B."/>
            <person name="Kuo A."/>
            <person name="Liang C."/>
            <person name="Lipzen A."/>
            <person name="Lutzoni F."/>
            <person name="Magnuson J."/>
            <person name="Mondo S."/>
            <person name="Nolan M."/>
            <person name="Ohm R."/>
            <person name="Pangilinan J."/>
            <person name="Park H.-J."/>
            <person name="Ramirez L."/>
            <person name="Alfaro M."/>
            <person name="Sun H."/>
            <person name="Tritt A."/>
            <person name="Yoshinaga Y."/>
            <person name="Zwiers L.-H."/>
            <person name="Turgeon B."/>
            <person name="Goodwin S."/>
            <person name="Spatafora J."/>
            <person name="Crous P."/>
            <person name="Grigoriev I."/>
        </authorList>
    </citation>
    <scope>NUCLEOTIDE SEQUENCE</scope>
    <source>
        <strain evidence="5">CBS 113979</strain>
    </source>
</reference>
<accession>A0A6G1GMP8</accession>
<proteinExistence type="inferred from homology"/>
<dbReference type="GO" id="GO:0003899">
    <property type="term" value="F:DNA-directed RNA polymerase activity"/>
    <property type="evidence" value="ECO:0007669"/>
    <property type="project" value="UniProtKB-UniRule"/>
</dbReference>
<dbReference type="Proteomes" id="UP000800041">
    <property type="component" value="Unassembled WGS sequence"/>
</dbReference>
<keyword evidence="3 4" id="KW-0539">Nucleus</keyword>
<comment type="subcellular location">
    <subcellularLocation>
        <location evidence="1">Nucleus</location>
    </subcellularLocation>
</comment>
<evidence type="ECO:0000256" key="4">
    <source>
        <dbReference type="PIRNR" id="PIRNR000779"/>
    </source>
</evidence>
<dbReference type="FunFam" id="2.40.50.140:FF:000191">
    <property type="entry name" value="DNA-directed RNA polymerases I, II, and III subunit RPABC3"/>
    <property type="match status" value="1"/>
</dbReference>
<comment type="function">
    <text evidence="4">DNA-dependent RNA polymerase catalyzes the transcription of DNA into RNA using the four ribonucleoside triphosphates as substrates. Common component of RNA polymerases I, II and III which synthesize ribosomal RNA precursors, mRNA precursors and many functional non-coding RNAs, and small RNAs, such as 5S rRNA and tRNAs, respectively.</text>
</comment>
<evidence type="ECO:0000313" key="5">
    <source>
        <dbReference type="EMBL" id="KAF1982205.1"/>
    </source>
</evidence>
<dbReference type="InterPro" id="IPR012340">
    <property type="entry name" value="NA-bd_OB-fold"/>
</dbReference>
<dbReference type="Pfam" id="PF03870">
    <property type="entry name" value="RNA_pol_Rpb8"/>
    <property type="match status" value="1"/>
</dbReference>
<keyword evidence="6" id="KW-1185">Reference proteome</keyword>
<dbReference type="GO" id="GO:0005736">
    <property type="term" value="C:RNA polymerase I complex"/>
    <property type="evidence" value="ECO:0007669"/>
    <property type="project" value="TreeGrafter"/>
</dbReference>
<dbReference type="SMART" id="SM00658">
    <property type="entry name" value="RPOL8c"/>
    <property type="match status" value="1"/>
</dbReference>
<dbReference type="EMBL" id="ML977187">
    <property type="protein sequence ID" value="KAF1982205.1"/>
    <property type="molecule type" value="Genomic_DNA"/>
</dbReference>
<dbReference type="GO" id="GO:0006351">
    <property type="term" value="P:DNA-templated transcription"/>
    <property type="evidence" value="ECO:0007669"/>
    <property type="project" value="UniProtKB-UniRule"/>
</dbReference>
<dbReference type="InterPro" id="IPR005570">
    <property type="entry name" value="RPABC3"/>
</dbReference>
<organism evidence="5 6">
    <name type="scientific">Aulographum hederae CBS 113979</name>
    <dbReference type="NCBI Taxonomy" id="1176131"/>
    <lineage>
        <taxon>Eukaryota</taxon>
        <taxon>Fungi</taxon>
        <taxon>Dikarya</taxon>
        <taxon>Ascomycota</taxon>
        <taxon>Pezizomycotina</taxon>
        <taxon>Dothideomycetes</taxon>
        <taxon>Pleosporomycetidae</taxon>
        <taxon>Aulographales</taxon>
        <taxon>Aulographaceae</taxon>
    </lineage>
</organism>
<dbReference type="SUPFAM" id="SSF50249">
    <property type="entry name" value="Nucleic acid-binding proteins"/>
    <property type="match status" value="1"/>
</dbReference>
<name>A0A6G1GMP8_9PEZI</name>
<dbReference type="OrthoDB" id="20018at2759"/>
<gene>
    <name evidence="5" type="ORF">K402DRAFT_415108</name>
</gene>
<dbReference type="GO" id="GO:0005665">
    <property type="term" value="C:RNA polymerase II, core complex"/>
    <property type="evidence" value="ECO:0007669"/>
    <property type="project" value="UniProtKB-UniRule"/>
</dbReference>
<dbReference type="PANTHER" id="PTHR10917">
    <property type="entry name" value="DNA-DIRECTED RNA POLYMERASES I, II, AND III SUBUNIT RPABC3"/>
    <property type="match status" value="1"/>
</dbReference>
<dbReference type="PANTHER" id="PTHR10917:SF0">
    <property type="entry name" value="DNA-DIRECTED RNA POLYMERASES I, II, AND III SUBUNIT RPABC3"/>
    <property type="match status" value="1"/>
</dbReference>
<dbReference type="Gene3D" id="2.40.50.140">
    <property type="entry name" value="Nucleic acid-binding proteins"/>
    <property type="match status" value="1"/>
</dbReference>
<dbReference type="GO" id="GO:0005666">
    <property type="term" value="C:RNA polymerase III complex"/>
    <property type="evidence" value="ECO:0007669"/>
    <property type="project" value="TreeGrafter"/>
</dbReference>
<comment type="similarity">
    <text evidence="2 4">Belongs to the eukaryotic RPB8 RNA polymerase subunit family.</text>
</comment>
<keyword evidence="5" id="KW-0804">Transcription</keyword>
<keyword evidence="5" id="KW-0240">DNA-directed RNA polymerase</keyword>
<protein>
    <recommendedName>
        <fullName evidence="4">DNA-directed RNA polymerases I, II, and III subunit RPABC3</fullName>
    </recommendedName>
</protein>
<evidence type="ECO:0000256" key="2">
    <source>
        <dbReference type="ARBA" id="ARBA00008912"/>
    </source>
</evidence>
<sequence length="145" mass="16341">MTDAQLYTDTFNITSINSQKYDRVSRIVGSSNDQSTSISLDINHELYPVGVGENLQVSIATTLNLDGRRDDEKGWREQKGQQETTLADMFDYVAYGKIYKFEGDADGDSVKAYISFGGLLLFFEGPFKKLTPLRTDMSVYLLLKK</sequence>
<dbReference type="PIRSF" id="PIRSF000779">
    <property type="entry name" value="RNA_pol_Rpb8"/>
    <property type="match status" value="1"/>
</dbReference>
<evidence type="ECO:0000256" key="1">
    <source>
        <dbReference type="ARBA" id="ARBA00004123"/>
    </source>
</evidence>